<accession>A0AAD7WP22</accession>
<dbReference type="EMBL" id="JAINUG010000055">
    <property type="protein sequence ID" value="KAJ8404037.1"/>
    <property type="molecule type" value="Genomic_DNA"/>
</dbReference>
<dbReference type="InterPro" id="IPR043128">
    <property type="entry name" value="Rev_trsase/Diguanyl_cyclase"/>
</dbReference>
<dbReference type="InterPro" id="IPR043502">
    <property type="entry name" value="DNA/RNA_pol_sf"/>
</dbReference>
<dbReference type="InterPro" id="IPR041577">
    <property type="entry name" value="RT_RNaseH_2"/>
</dbReference>
<dbReference type="InterPro" id="IPR051320">
    <property type="entry name" value="Viral_Replic_Matur_Polypro"/>
</dbReference>
<dbReference type="FunFam" id="3.30.70.270:FF:000020">
    <property type="entry name" value="Transposon Tf2-6 polyprotein-like Protein"/>
    <property type="match status" value="1"/>
</dbReference>
<dbReference type="SUPFAM" id="SSF56672">
    <property type="entry name" value="DNA/RNA polymerases"/>
    <property type="match status" value="1"/>
</dbReference>
<comment type="caution">
    <text evidence="2">The sequence shown here is derived from an EMBL/GenBank/DDBJ whole genome shotgun (WGS) entry which is preliminary data.</text>
</comment>
<dbReference type="FunFam" id="3.10.20.370:FF:000001">
    <property type="entry name" value="Retrovirus-related Pol polyprotein from transposon 17.6-like protein"/>
    <property type="match status" value="1"/>
</dbReference>
<dbReference type="CDD" id="cd09274">
    <property type="entry name" value="RNase_HI_RT_Ty3"/>
    <property type="match status" value="1"/>
</dbReference>
<proteinExistence type="predicted"/>
<evidence type="ECO:0000259" key="1">
    <source>
        <dbReference type="Pfam" id="PF17919"/>
    </source>
</evidence>
<sequence>MVNLKSAYEQTGLCYAPELSAKKLPGCVFIMRVLAPEQKNAAHHAALTDLETRVDGTRWLLQHDLVVNPTKCQFGLPSISFLGHHITKDGMTPLSSKVAAILDFPQPRTTKALQEFLGLVNFYHSFIPRAANLMRPLFGALKAKAPNHAIDWSNNMAKAFTDTKQALANATMLVHPIPGVPIALTTDALDYAVGMVHEQLVDGTWHPLAFFSRQLRPNERKYSTFYRKLLSLYLAVRHFRFLLEGRPFTVFIDHKPLAFAMSKIAEPWSRSSPRTSNTLQGKGMLSQIASPGPWLLRSTWAINAHIATNQASNPDVQAYSRQRLLMWRRRSLALGSSSLARRRTFPLTAASSSPLSSGARLPGALA</sequence>
<feature type="domain" description="Reverse transcriptase/retrotransposon-derived protein RNase H-like" evidence="1">
    <location>
        <begin position="152"/>
        <end position="250"/>
    </location>
</feature>
<dbReference type="Gene3D" id="3.30.70.270">
    <property type="match status" value="2"/>
</dbReference>
<dbReference type="AlphaFoldDB" id="A0AAD7WP22"/>
<reference evidence="2" key="1">
    <citation type="journal article" date="2023" name="Science">
        <title>Genome structures resolve the early diversification of teleost fishes.</title>
        <authorList>
            <person name="Parey E."/>
            <person name="Louis A."/>
            <person name="Montfort J."/>
            <person name="Bouchez O."/>
            <person name="Roques C."/>
            <person name="Iampietro C."/>
            <person name="Lluch J."/>
            <person name="Castinel A."/>
            <person name="Donnadieu C."/>
            <person name="Desvignes T."/>
            <person name="Floi Bucao C."/>
            <person name="Jouanno E."/>
            <person name="Wen M."/>
            <person name="Mejri S."/>
            <person name="Dirks R."/>
            <person name="Jansen H."/>
            <person name="Henkel C."/>
            <person name="Chen W.J."/>
            <person name="Zahm M."/>
            <person name="Cabau C."/>
            <person name="Klopp C."/>
            <person name="Thompson A.W."/>
            <person name="Robinson-Rechavi M."/>
            <person name="Braasch I."/>
            <person name="Lecointre G."/>
            <person name="Bobe J."/>
            <person name="Postlethwait J.H."/>
            <person name="Berthelot C."/>
            <person name="Roest Crollius H."/>
            <person name="Guiguen Y."/>
        </authorList>
    </citation>
    <scope>NUCLEOTIDE SEQUENCE</scope>
    <source>
        <strain evidence="2">NC1722</strain>
    </source>
</reference>
<name>A0AAD7WP22_9TELE</name>
<organism evidence="2 3">
    <name type="scientific">Aldrovandia affinis</name>
    <dbReference type="NCBI Taxonomy" id="143900"/>
    <lineage>
        <taxon>Eukaryota</taxon>
        <taxon>Metazoa</taxon>
        <taxon>Chordata</taxon>
        <taxon>Craniata</taxon>
        <taxon>Vertebrata</taxon>
        <taxon>Euteleostomi</taxon>
        <taxon>Actinopterygii</taxon>
        <taxon>Neopterygii</taxon>
        <taxon>Teleostei</taxon>
        <taxon>Notacanthiformes</taxon>
        <taxon>Halosauridae</taxon>
        <taxon>Aldrovandia</taxon>
    </lineage>
</organism>
<protein>
    <recommendedName>
        <fullName evidence="1">Reverse transcriptase/retrotransposon-derived protein RNase H-like domain-containing protein</fullName>
    </recommendedName>
</protein>
<evidence type="ECO:0000313" key="3">
    <source>
        <dbReference type="Proteomes" id="UP001221898"/>
    </source>
</evidence>
<dbReference type="Proteomes" id="UP001221898">
    <property type="component" value="Unassembled WGS sequence"/>
</dbReference>
<evidence type="ECO:0000313" key="2">
    <source>
        <dbReference type="EMBL" id="KAJ8404037.1"/>
    </source>
</evidence>
<gene>
    <name evidence="2" type="ORF">AAFF_G00343870</name>
</gene>
<dbReference type="Pfam" id="PF17919">
    <property type="entry name" value="RT_RNaseH_2"/>
    <property type="match status" value="1"/>
</dbReference>
<dbReference type="PANTHER" id="PTHR33064:SF37">
    <property type="entry name" value="RIBONUCLEASE H"/>
    <property type="match status" value="1"/>
</dbReference>
<dbReference type="PANTHER" id="PTHR33064">
    <property type="entry name" value="POL PROTEIN"/>
    <property type="match status" value="1"/>
</dbReference>
<keyword evidence="3" id="KW-1185">Reference proteome</keyword>